<protein>
    <recommendedName>
        <fullName evidence="3">OTU domain-containing protein</fullName>
    </recommendedName>
</protein>
<sequence>MMAAPKRHVLAASLWLLASVPTDANGPERPRRPREGAHLSPPPSRLLAANAVAVRARQTRGGSAAEEAGVSASDGAAAYSPVDRLREERTLCSRERDGWYPHPYPVVNESIRVCVQQVQGCGDCLFHAIAVGEVHAKSGEHIGMYDASLEKRVAELRKLAVDTLEAHAERPLLMEDGEHINGGELVETVAEQYGLKPHEYLKLMRQPRVWGGGPEIIALVTAIGHPIHVYEPVCANNGTEIHLVLSGKYGSPTYDAAGAIHVLAADDSFPHCGPTEFKLHGEGGNHFLALIPIREGGDEDADPDREI</sequence>
<dbReference type="SUPFAM" id="SSF54001">
    <property type="entry name" value="Cysteine proteinases"/>
    <property type="match status" value="1"/>
</dbReference>
<dbReference type="Proteomes" id="UP000751190">
    <property type="component" value="Unassembled WGS sequence"/>
</dbReference>
<dbReference type="OrthoDB" id="409956at2759"/>
<keyword evidence="5" id="KW-1185">Reference proteome</keyword>
<comment type="caution">
    <text evidence="4">The sequence shown here is derived from an EMBL/GenBank/DDBJ whole genome shotgun (WGS) entry which is preliminary data.</text>
</comment>
<gene>
    <name evidence="4" type="ORF">KFE25_000878</name>
</gene>
<reference evidence="4" key="1">
    <citation type="submission" date="2021-05" db="EMBL/GenBank/DDBJ databases">
        <title>The genome of the haptophyte Pavlova lutheri (Diacronema luteri, Pavlovales) - a model for lipid biosynthesis in eukaryotic algae.</title>
        <authorList>
            <person name="Hulatt C.J."/>
            <person name="Posewitz M.C."/>
        </authorList>
    </citation>
    <scope>NUCLEOTIDE SEQUENCE</scope>
    <source>
        <strain evidence="4">NIVA-4/92</strain>
    </source>
</reference>
<organism evidence="4 5">
    <name type="scientific">Diacronema lutheri</name>
    <name type="common">Unicellular marine alga</name>
    <name type="synonym">Monochrysis lutheri</name>
    <dbReference type="NCBI Taxonomy" id="2081491"/>
    <lineage>
        <taxon>Eukaryota</taxon>
        <taxon>Haptista</taxon>
        <taxon>Haptophyta</taxon>
        <taxon>Pavlovophyceae</taxon>
        <taxon>Pavlovales</taxon>
        <taxon>Pavlovaceae</taxon>
        <taxon>Diacronema</taxon>
    </lineage>
</organism>
<dbReference type="CDD" id="cd22744">
    <property type="entry name" value="OTU"/>
    <property type="match status" value="1"/>
</dbReference>
<dbReference type="PROSITE" id="PS50802">
    <property type="entry name" value="OTU"/>
    <property type="match status" value="1"/>
</dbReference>
<feature type="domain" description="OTU" evidence="3">
    <location>
        <begin position="113"/>
        <end position="293"/>
    </location>
</feature>
<proteinExistence type="predicted"/>
<dbReference type="Pfam" id="PF02338">
    <property type="entry name" value="OTU"/>
    <property type="match status" value="1"/>
</dbReference>
<feature type="region of interest" description="Disordered" evidence="1">
    <location>
        <begin position="21"/>
        <end position="43"/>
    </location>
</feature>
<dbReference type="EMBL" id="JAGTXO010000006">
    <property type="protein sequence ID" value="KAG8467562.1"/>
    <property type="molecule type" value="Genomic_DNA"/>
</dbReference>
<evidence type="ECO:0000259" key="3">
    <source>
        <dbReference type="PROSITE" id="PS50802"/>
    </source>
</evidence>
<dbReference type="InterPro" id="IPR003323">
    <property type="entry name" value="OTU_dom"/>
</dbReference>
<dbReference type="InterPro" id="IPR038765">
    <property type="entry name" value="Papain-like_cys_pep_sf"/>
</dbReference>
<accession>A0A8J5XSA1</accession>
<evidence type="ECO:0000256" key="1">
    <source>
        <dbReference type="SAM" id="MobiDB-lite"/>
    </source>
</evidence>
<evidence type="ECO:0000313" key="4">
    <source>
        <dbReference type="EMBL" id="KAG8467562.1"/>
    </source>
</evidence>
<feature type="signal peptide" evidence="2">
    <location>
        <begin position="1"/>
        <end position="24"/>
    </location>
</feature>
<feature type="compositionally biased region" description="Basic and acidic residues" evidence="1">
    <location>
        <begin position="26"/>
        <end position="37"/>
    </location>
</feature>
<name>A0A8J5XSA1_DIALT</name>
<keyword evidence="2" id="KW-0732">Signal</keyword>
<evidence type="ECO:0000313" key="5">
    <source>
        <dbReference type="Proteomes" id="UP000751190"/>
    </source>
</evidence>
<dbReference type="Gene3D" id="3.90.70.80">
    <property type="match status" value="1"/>
</dbReference>
<evidence type="ECO:0000256" key="2">
    <source>
        <dbReference type="SAM" id="SignalP"/>
    </source>
</evidence>
<dbReference type="AlphaFoldDB" id="A0A8J5XSA1"/>
<feature type="chain" id="PRO_5035223715" description="OTU domain-containing protein" evidence="2">
    <location>
        <begin position="25"/>
        <end position="307"/>
    </location>
</feature>